<evidence type="ECO:0000256" key="1">
    <source>
        <dbReference type="ARBA" id="ARBA00004123"/>
    </source>
</evidence>
<protein>
    <submittedName>
        <fullName evidence="10">Uncharacterized protein</fullName>
    </submittedName>
</protein>
<keyword evidence="7" id="KW-0539">Nucleus</keyword>
<dbReference type="Pfam" id="PF03980">
    <property type="entry name" value="Nnf1"/>
    <property type="match status" value="1"/>
</dbReference>
<dbReference type="PANTHER" id="PTHR15459:SF3">
    <property type="entry name" value="POLYAMINE-MODULATED FACTOR 1"/>
    <property type="match status" value="1"/>
</dbReference>
<dbReference type="PANTHER" id="PTHR15459">
    <property type="entry name" value="POLYAMINE-MODULATED FACTOR 1"/>
    <property type="match status" value="1"/>
</dbReference>
<dbReference type="AlphaFoldDB" id="A0AA39E435"/>
<keyword evidence="11" id="KW-1185">Reference proteome</keyword>
<keyword evidence="4" id="KW-0132">Cell division</keyword>
<keyword evidence="5" id="KW-0498">Mitosis</keyword>
<keyword evidence="9" id="KW-0137">Centromere</keyword>
<dbReference type="InterPro" id="IPR007128">
    <property type="entry name" value="PMF1/Nnf1"/>
</dbReference>
<evidence type="ECO:0000313" key="11">
    <source>
        <dbReference type="Proteomes" id="UP001168098"/>
    </source>
</evidence>
<evidence type="ECO:0000256" key="4">
    <source>
        <dbReference type="ARBA" id="ARBA00022618"/>
    </source>
</evidence>
<comment type="caution">
    <text evidence="10">The sequence shown here is derived from an EMBL/GenBank/DDBJ whole genome shotgun (WGS) entry which is preliminary data.</text>
</comment>
<evidence type="ECO:0000256" key="6">
    <source>
        <dbReference type="ARBA" id="ARBA00022838"/>
    </source>
</evidence>
<dbReference type="GO" id="GO:0000444">
    <property type="term" value="C:MIS12/MIND type complex"/>
    <property type="evidence" value="ECO:0007669"/>
    <property type="project" value="InterPro"/>
</dbReference>
<dbReference type="GO" id="GO:0007059">
    <property type="term" value="P:chromosome segregation"/>
    <property type="evidence" value="ECO:0007669"/>
    <property type="project" value="TreeGrafter"/>
</dbReference>
<comment type="subcellular location">
    <subcellularLocation>
        <location evidence="2">Chromosome</location>
        <location evidence="2">Centromere</location>
        <location evidence="2">Kinetochore</location>
    </subcellularLocation>
    <subcellularLocation>
        <location evidence="1">Nucleus</location>
    </subcellularLocation>
</comment>
<keyword evidence="3" id="KW-0158">Chromosome</keyword>
<evidence type="ECO:0000256" key="7">
    <source>
        <dbReference type="ARBA" id="ARBA00023242"/>
    </source>
</evidence>
<evidence type="ECO:0000256" key="3">
    <source>
        <dbReference type="ARBA" id="ARBA00022454"/>
    </source>
</evidence>
<dbReference type="GO" id="GO:0051301">
    <property type="term" value="P:cell division"/>
    <property type="evidence" value="ECO:0007669"/>
    <property type="project" value="UniProtKB-KW"/>
</dbReference>
<keyword evidence="8" id="KW-0131">Cell cycle</keyword>
<dbReference type="EMBL" id="JARBHA010000002">
    <property type="protein sequence ID" value="KAJ9707693.1"/>
    <property type="molecule type" value="Genomic_DNA"/>
</dbReference>
<dbReference type="GO" id="GO:0005634">
    <property type="term" value="C:nucleus"/>
    <property type="evidence" value="ECO:0007669"/>
    <property type="project" value="UniProtKB-SubCell"/>
</dbReference>
<name>A0AA39E435_VITRO</name>
<organism evidence="10 11">
    <name type="scientific">Vitis rotundifolia</name>
    <name type="common">Muscadine grape</name>
    <dbReference type="NCBI Taxonomy" id="103349"/>
    <lineage>
        <taxon>Eukaryota</taxon>
        <taxon>Viridiplantae</taxon>
        <taxon>Streptophyta</taxon>
        <taxon>Embryophyta</taxon>
        <taxon>Tracheophyta</taxon>
        <taxon>Spermatophyta</taxon>
        <taxon>Magnoliopsida</taxon>
        <taxon>eudicotyledons</taxon>
        <taxon>Gunneridae</taxon>
        <taxon>Pentapetalae</taxon>
        <taxon>rosids</taxon>
        <taxon>Vitales</taxon>
        <taxon>Vitaceae</taxon>
        <taxon>Viteae</taxon>
        <taxon>Vitis</taxon>
    </lineage>
</organism>
<dbReference type="Proteomes" id="UP001168098">
    <property type="component" value="Unassembled WGS sequence"/>
</dbReference>
<evidence type="ECO:0000256" key="9">
    <source>
        <dbReference type="ARBA" id="ARBA00023328"/>
    </source>
</evidence>
<evidence type="ECO:0000256" key="2">
    <source>
        <dbReference type="ARBA" id="ARBA00004629"/>
    </source>
</evidence>
<keyword evidence="6" id="KW-0995">Kinetochore</keyword>
<proteinExistence type="predicted"/>
<evidence type="ECO:0000256" key="5">
    <source>
        <dbReference type="ARBA" id="ARBA00022776"/>
    </source>
</evidence>
<gene>
    <name evidence="10" type="ORF">PVL29_002644</name>
</gene>
<evidence type="ECO:0000256" key="8">
    <source>
        <dbReference type="ARBA" id="ARBA00023306"/>
    </source>
</evidence>
<evidence type="ECO:0000313" key="10">
    <source>
        <dbReference type="EMBL" id="KAJ9707693.1"/>
    </source>
</evidence>
<reference evidence="10 11" key="1">
    <citation type="journal article" date="2023" name="BMC Biotechnol.">
        <title>Vitis rotundifolia cv Carlos genome sequencing.</title>
        <authorList>
            <person name="Huff M."/>
            <person name="Hulse-Kemp A."/>
            <person name="Scheffler B."/>
            <person name="Youngblood R."/>
            <person name="Simpson S."/>
            <person name="Babiker E."/>
            <person name="Staton M."/>
        </authorList>
    </citation>
    <scope>NUCLEOTIDE SEQUENCE [LARGE SCALE GENOMIC DNA]</scope>
    <source>
        <tissue evidence="10">Leaf</tissue>
    </source>
</reference>
<accession>A0AA39E435</accession>
<sequence>MEKSTSVGGGGGSGPQGLRQMNLEKSFRLALRSLLTTCSKEEFWNAFPRFGTAEQERLHRLFIQVITSLHGNIEDEFESLCLETQVGTALDTIEQLSEEQSLDPLFSEKTPAGDVEHDLLTAKKNEIQYLMGMLKKAEEQKHIISARLELLKKGSQQDLSATSDVIEKLRSGILSYGAYTNNGLHDT</sequence>